<dbReference type="InterPro" id="IPR009057">
    <property type="entry name" value="Homeodomain-like_sf"/>
</dbReference>
<dbReference type="PANTHER" id="PTHR21689:SF5">
    <property type="entry name" value="PROTEIN ALWAYS EARLY 1-RELATED"/>
    <property type="match status" value="1"/>
</dbReference>
<feature type="compositionally biased region" description="Polar residues" evidence="3">
    <location>
        <begin position="245"/>
        <end position="256"/>
    </location>
</feature>
<dbReference type="GO" id="GO:0017053">
    <property type="term" value="C:transcription repressor complex"/>
    <property type="evidence" value="ECO:0007669"/>
    <property type="project" value="InterPro"/>
</dbReference>
<feature type="region of interest" description="Disordered" evidence="3">
    <location>
        <begin position="424"/>
        <end position="454"/>
    </location>
</feature>
<dbReference type="GO" id="GO:0006357">
    <property type="term" value="P:regulation of transcription by RNA polymerase II"/>
    <property type="evidence" value="ECO:0007669"/>
    <property type="project" value="TreeGrafter"/>
</dbReference>
<feature type="compositionally biased region" description="Basic residues" evidence="3">
    <location>
        <begin position="480"/>
        <end position="489"/>
    </location>
</feature>
<evidence type="ECO:0000256" key="1">
    <source>
        <dbReference type="ARBA" id="ARBA00004123"/>
    </source>
</evidence>
<protein>
    <submittedName>
        <fullName evidence="6">Uncharacterized protein</fullName>
    </submittedName>
</protein>
<sequence>MAPTRKSRSVNKQFSNHSEVSPDKNYGNPIKSRQRKRKLSDSLGSQWSKEELERFYGAYRKYGKDWKKVADVLPSRSLEMVEALYNMNKAYLSLPEGTTSVVGLIAMVTDHYNVLEECVGNEESNYASQISMTPQKRGQGKVQYIASKEDPLLSPPVASINDGCLPLWKQLSDGWVKRKRTPRFQIACSSQKDDKDSHVSPNRSGRKTDWADDVENAAASVLTKACQRGGSPHVSQSPFKKDHMTSSPFQSRLSQSEMDKSKILGPAIDKDSLESSLRFRVEENGGYTREISALRDKKSFGVLKLHKKGKKVYSKRRKSDNIRIDHFGDEWKSCSHMGNGLNDTDMKEDVDIVVSNPRLEQSSLGKCKMKRNRKLFFGDENPDLDALQTLADLSSIMPASTMESESFVQLEEKQAFDLAIRSSGHAAVPKRKKNGAREKVQHGFSGEEASITERSKLGGDLASRANAISEGEQQSLSANKPRKRKRKFSSLKVSAKEDEKLVIKSGCTGKMLSPLKHGESIKPAECSSSSDKTSLRNDSAVSTAEVPVETHAPLPIKQSKRKIVPGRSKSQKPMKFPGNTLYEANKHSTVQGVPLKDNLSCCLSSSLTRRWCIFEWFYSAIEYPWFAKREFVEYLNHVGLGHIPRLSRVEWGVIRSSLGKPRRFSELFLHEEKEKLKHYRHSVRKHYTELRAGIQDGLPKDLACPLSVGQRVVALHPKSREVHDGSVLTVDHDKCRIQFDRPDLGVEFVMDIDCMPSNSLENMPEDLRRQNIGVDKISMNSCEPRTRQSNTGESVVLSPNEHPENACSPIHILVNQASASMQLYGDVTCTVSKAKATPVDIVNAPQAACGHPFMEVHKQAREADTRLLTKQDHAPNKKVSSAVLNLRPCNTYPGNSLSPRMKPSAASGGVNGPTSSMEHHLLSGLDSELGSDVVEIVQDSRFKAQTMVDTAMQAMSLIKEGEDAFERIGEALDAFDKGKLTPNCGLAVNGDIVEHKLPSSTPETLQKGYASATKLHNDSEKIEEEIPSELITTCVATLLMVQTFTEQHPLADVAQILDSSVRSLHPCCPQNLPIYREIQMCMGKIKTQIRALVPT</sequence>
<dbReference type="InterPro" id="IPR033471">
    <property type="entry name" value="DIRP"/>
</dbReference>
<evidence type="ECO:0000259" key="4">
    <source>
        <dbReference type="PROSITE" id="PS50090"/>
    </source>
</evidence>
<feature type="compositionally biased region" description="Polar residues" evidence="3">
    <location>
        <begin position="10"/>
        <end position="19"/>
    </location>
</feature>
<proteinExistence type="predicted"/>
<comment type="subcellular location">
    <subcellularLocation>
        <location evidence="1">Nucleus</location>
    </subcellularLocation>
</comment>
<dbReference type="PROSITE" id="PS50090">
    <property type="entry name" value="MYB_LIKE"/>
    <property type="match status" value="1"/>
</dbReference>
<organism evidence="6 7">
    <name type="scientific">Rhododendron simsii</name>
    <name type="common">Sims's rhododendron</name>
    <dbReference type="NCBI Taxonomy" id="118357"/>
    <lineage>
        <taxon>Eukaryota</taxon>
        <taxon>Viridiplantae</taxon>
        <taxon>Streptophyta</taxon>
        <taxon>Embryophyta</taxon>
        <taxon>Tracheophyta</taxon>
        <taxon>Spermatophyta</taxon>
        <taxon>Magnoliopsida</taxon>
        <taxon>eudicotyledons</taxon>
        <taxon>Gunneridae</taxon>
        <taxon>Pentapetalae</taxon>
        <taxon>asterids</taxon>
        <taxon>Ericales</taxon>
        <taxon>Ericaceae</taxon>
        <taxon>Ericoideae</taxon>
        <taxon>Rhodoreae</taxon>
        <taxon>Rhododendron</taxon>
    </lineage>
</organism>
<feature type="region of interest" description="Disordered" evidence="3">
    <location>
        <begin position="469"/>
        <end position="491"/>
    </location>
</feature>
<name>A0A834LJI7_RHOSS</name>
<dbReference type="Pfam" id="PF00249">
    <property type="entry name" value="Myb_DNA-binding"/>
    <property type="match status" value="1"/>
</dbReference>
<comment type="caution">
    <text evidence="6">The sequence shown here is derived from an EMBL/GenBank/DDBJ whole genome shotgun (WGS) entry which is preliminary data.</text>
</comment>
<feature type="domain" description="Myb-like" evidence="4">
    <location>
        <begin position="45"/>
        <end position="77"/>
    </location>
</feature>
<keyword evidence="2" id="KW-0539">Nucleus</keyword>
<dbReference type="OrthoDB" id="2339771at2759"/>
<dbReference type="GO" id="GO:0005654">
    <property type="term" value="C:nucleoplasm"/>
    <property type="evidence" value="ECO:0007669"/>
    <property type="project" value="TreeGrafter"/>
</dbReference>
<accession>A0A834LJI7</accession>
<gene>
    <name evidence="6" type="ORF">RHSIM_Rhsim07G0186200</name>
</gene>
<evidence type="ECO:0000256" key="2">
    <source>
        <dbReference type="ARBA" id="ARBA00023242"/>
    </source>
</evidence>
<dbReference type="InterPro" id="IPR017884">
    <property type="entry name" value="SANT_dom"/>
</dbReference>
<dbReference type="SUPFAM" id="SSF46689">
    <property type="entry name" value="Homeodomain-like"/>
    <property type="match status" value="1"/>
</dbReference>
<feature type="region of interest" description="Disordered" evidence="3">
    <location>
        <begin position="187"/>
        <end position="208"/>
    </location>
</feature>
<dbReference type="GO" id="GO:0003677">
    <property type="term" value="F:DNA binding"/>
    <property type="evidence" value="ECO:0007669"/>
    <property type="project" value="TreeGrafter"/>
</dbReference>
<evidence type="ECO:0000256" key="3">
    <source>
        <dbReference type="SAM" id="MobiDB-lite"/>
    </source>
</evidence>
<dbReference type="EMBL" id="WJXA01000007">
    <property type="protein sequence ID" value="KAF7139473.1"/>
    <property type="molecule type" value="Genomic_DNA"/>
</dbReference>
<feature type="region of interest" description="Disordered" evidence="3">
    <location>
        <begin position="226"/>
        <end position="257"/>
    </location>
</feature>
<evidence type="ECO:0000313" key="6">
    <source>
        <dbReference type="EMBL" id="KAF7139473.1"/>
    </source>
</evidence>
<reference evidence="6" key="1">
    <citation type="submission" date="2019-11" db="EMBL/GenBank/DDBJ databases">
        <authorList>
            <person name="Liu Y."/>
            <person name="Hou J."/>
            <person name="Li T.-Q."/>
            <person name="Guan C.-H."/>
            <person name="Wu X."/>
            <person name="Wu H.-Z."/>
            <person name="Ling F."/>
            <person name="Zhang R."/>
            <person name="Shi X.-G."/>
            <person name="Ren J.-P."/>
            <person name="Chen E.-F."/>
            <person name="Sun J.-M."/>
        </authorList>
    </citation>
    <scope>NUCLEOTIDE SEQUENCE</scope>
    <source>
        <strain evidence="6">Adult_tree_wgs_1</strain>
        <tissue evidence="6">Leaves</tissue>
    </source>
</reference>
<dbReference type="InterPro" id="IPR010561">
    <property type="entry name" value="LIN-9/ALY1"/>
</dbReference>
<feature type="domain" description="SANT" evidence="5">
    <location>
        <begin position="42"/>
        <end position="79"/>
    </location>
</feature>
<keyword evidence="7" id="KW-1185">Reference proteome</keyword>
<dbReference type="InterPro" id="IPR001005">
    <property type="entry name" value="SANT/Myb"/>
</dbReference>
<dbReference type="SMART" id="SM01135">
    <property type="entry name" value="DIRP"/>
    <property type="match status" value="1"/>
</dbReference>
<dbReference type="Proteomes" id="UP000626092">
    <property type="component" value="Unassembled WGS sequence"/>
</dbReference>
<evidence type="ECO:0000313" key="7">
    <source>
        <dbReference type="Proteomes" id="UP000626092"/>
    </source>
</evidence>
<dbReference type="PANTHER" id="PTHR21689">
    <property type="entry name" value="LIN-9"/>
    <property type="match status" value="1"/>
</dbReference>
<dbReference type="GO" id="GO:0051726">
    <property type="term" value="P:regulation of cell cycle"/>
    <property type="evidence" value="ECO:0007669"/>
    <property type="project" value="TreeGrafter"/>
</dbReference>
<dbReference type="CDD" id="cd00167">
    <property type="entry name" value="SANT"/>
    <property type="match status" value="1"/>
</dbReference>
<dbReference type="Pfam" id="PF06584">
    <property type="entry name" value="DIRP"/>
    <property type="match status" value="1"/>
</dbReference>
<dbReference type="SMART" id="SM00717">
    <property type="entry name" value="SANT"/>
    <property type="match status" value="1"/>
</dbReference>
<feature type="region of interest" description="Disordered" evidence="3">
    <location>
        <begin position="1"/>
        <end position="43"/>
    </location>
</feature>
<feature type="region of interest" description="Disordered" evidence="3">
    <location>
        <begin position="894"/>
        <end position="919"/>
    </location>
</feature>
<evidence type="ECO:0000259" key="5">
    <source>
        <dbReference type="PROSITE" id="PS51293"/>
    </source>
</evidence>
<dbReference type="GO" id="GO:0006351">
    <property type="term" value="P:DNA-templated transcription"/>
    <property type="evidence" value="ECO:0007669"/>
    <property type="project" value="InterPro"/>
</dbReference>
<dbReference type="AlphaFoldDB" id="A0A834LJI7"/>
<dbReference type="PROSITE" id="PS51293">
    <property type="entry name" value="SANT"/>
    <property type="match status" value="1"/>
</dbReference>
<dbReference type="Gene3D" id="1.20.58.1880">
    <property type="match status" value="1"/>
</dbReference>